<evidence type="ECO:0000256" key="14">
    <source>
        <dbReference type="SAM" id="Phobius"/>
    </source>
</evidence>
<protein>
    <recommendedName>
        <fullName evidence="3">histidine kinase</fullName>
        <ecNumber evidence="3">2.7.13.3</ecNumber>
    </recommendedName>
</protein>
<evidence type="ECO:0000259" key="15">
    <source>
        <dbReference type="PROSITE" id="PS50109"/>
    </source>
</evidence>
<gene>
    <name evidence="16" type="ORF">QYG89_03900</name>
</gene>
<dbReference type="SUPFAM" id="SSF103190">
    <property type="entry name" value="Sensory domain-like"/>
    <property type="match status" value="1"/>
</dbReference>
<keyword evidence="5" id="KW-0597">Phosphoprotein</keyword>
<evidence type="ECO:0000256" key="12">
    <source>
        <dbReference type="ARBA" id="ARBA00023012"/>
    </source>
</evidence>
<dbReference type="Pfam" id="PF02518">
    <property type="entry name" value="HATPase_c"/>
    <property type="match status" value="1"/>
</dbReference>
<dbReference type="Gene3D" id="1.10.287.130">
    <property type="match status" value="1"/>
</dbReference>
<evidence type="ECO:0000256" key="7">
    <source>
        <dbReference type="ARBA" id="ARBA00022692"/>
    </source>
</evidence>
<keyword evidence="11 14" id="KW-1133">Transmembrane helix</keyword>
<dbReference type="InterPro" id="IPR003594">
    <property type="entry name" value="HATPase_dom"/>
</dbReference>
<feature type="transmembrane region" description="Helical" evidence="14">
    <location>
        <begin position="7"/>
        <end position="28"/>
    </location>
</feature>
<evidence type="ECO:0000256" key="9">
    <source>
        <dbReference type="ARBA" id="ARBA00022777"/>
    </source>
</evidence>
<keyword evidence="12" id="KW-0902">Two-component regulatory system</keyword>
<organism evidence="16 17">
    <name type="scientific">Bacillus lumedeiriae</name>
    <dbReference type="NCBI Taxonomy" id="3058829"/>
    <lineage>
        <taxon>Bacteria</taxon>
        <taxon>Bacillati</taxon>
        <taxon>Bacillota</taxon>
        <taxon>Bacilli</taxon>
        <taxon>Bacillales</taxon>
        <taxon>Bacillaceae</taxon>
        <taxon>Bacillus</taxon>
    </lineage>
</organism>
<keyword evidence="9" id="KW-0418">Kinase</keyword>
<keyword evidence="13 14" id="KW-0472">Membrane</keyword>
<dbReference type="InterPro" id="IPR005467">
    <property type="entry name" value="His_kinase_dom"/>
</dbReference>
<dbReference type="InterPro" id="IPR004358">
    <property type="entry name" value="Sig_transdc_His_kin-like_C"/>
</dbReference>
<dbReference type="SUPFAM" id="SSF55874">
    <property type="entry name" value="ATPase domain of HSP90 chaperone/DNA topoisomerase II/histidine kinase"/>
    <property type="match status" value="1"/>
</dbReference>
<dbReference type="Proteomes" id="UP001619911">
    <property type="component" value="Unassembled WGS sequence"/>
</dbReference>
<dbReference type="PROSITE" id="PS51257">
    <property type="entry name" value="PROKAR_LIPOPROTEIN"/>
    <property type="match status" value="1"/>
</dbReference>
<accession>A0ABW8I7Y9</accession>
<evidence type="ECO:0000256" key="10">
    <source>
        <dbReference type="ARBA" id="ARBA00022840"/>
    </source>
</evidence>
<dbReference type="PANTHER" id="PTHR43065">
    <property type="entry name" value="SENSOR HISTIDINE KINASE"/>
    <property type="match status" value="1"/>
</dbReference>
<feature type="transmembrane region" description="Helical" evidence="14">
    <location>
        <begin position="242"/>
        <end position="268"/>
    </location>
</feature>
<dbReference type="PROSITE" id="PS50109">
    <property type="entry name" value="HIS_KIN"/>
    <property type="match status" value="1"/>
</dbReference>
<keyword evidence="8" id="KW-0547">Nucleotide-binding</keyword>
<keyword evidence="7 14" id="KW-0812">Transmembrane</keyword>
<evidence type="ECO:0000256" key="3">
    <source>
        <dbReference type="ARBA" id="ARBA00012438"/>
    </source>
</evidence>
<dbReference type="InterPro" id="IPR033479">
    <property type="entry name" value="dCache_1"/>
</dbReference>
<evidence type="ECO:0000313" key="16">
    <source>
        <dbReference type="EMBL" id="MFK2824824.1"/>
    </source>
</evidence>
<dbReference type="RefSeq" id="WP_404314780.1">
    <property type="nucleotide sequence ID" value="NZ_JAUIYO010000002.1"/>
</dbReference>
<keyword evidence="6" id="KW-0808">Transferase</keyword>
<keyword evidence="17" id="KW-1185">Reference proteome</keyword>
<dbReference type="Pfam" id="PF00512">
    <property type="entry name" value="HisKA"/>
    <property type="match status" value="1"/>
</dbReference>
<feature type="domain" description="Histidine kinase" evidence="15">
    <location>
        <begin position="294"/>
        <end position="500"/>
    </location>
</feature>
<dbReference type="SMART" id="SM00388">
    <property type="entry name" value="HisKA"/>
    <property type="match status" value="1"/>
</dbReference>
<dbReference type="InterPro" id="IPR036097">
    <property type="entry name" value="HisK_dim/P_sf"/>
</dbReference>
<dbReference type="PRINTS" id="PR00344">
    <property type="entry name" value="BCTRLSENSOR"/>
</dbReference>
<dbReference type="SMART" id="SM00387">
    <property type="entry name" value="HATPase_c"/>
    <property type="match status" value="1"/>
</dbReference>
<proteinExistence type="predicted"/>
<evidence type="ECO:0000256" key="4">
    <source>
        <dbReference type="ARBA" id="ARBA00022475"/>
    </source>
</evidence>
<dbReference type="PANTHER" id="PTHR43065:SF10">
    <property type="entry name" value="PEROXIDE STRESS-ACTIVATED HISTIDINE KINASE MAK3"/>
    <property type="match status" value="1"/>
</dbReference>
<dbReference type="SUPFAM" id="SSF47384">
    <property type="entry name" value="Homodimeric domain of signal transducing histidine kinase"/>
    <property type="match status" value="1"/>
</dbReference>
<dbReference type="InterPro" id="IPR036890">
    <property type="entry name" value="HATPase_C_sf"/>
</dbReference>
<dbReference type="InterPro" id="IPR003661">
    <property type="entry name" value="HisK_dim/P_dom"/>
</dbReference>
<dbReference type="EMBL" id="JAUIYO010000002">
    <property type="protein sequence ID" value="MFK2824824.1"/>
    <property type="molecule type" value="Genomic_DNA"/>
</dbReference>
<evidence type="ECO:0000256" key="13">
    <source>
        <dbReference type="ARBA" id="ARBA00023136"/>
    </source>
</evidence>
<dbReference type="CDD" id="cd00082">
    <property type="entry name" value="HisKA"/>
    <property type="match status" value="1"/>
</dbReference>
<keyword evidence="10 16" id="KW-0067">ATP-binding</keyword>
<comment type="subcellular location">
    <subcellularLocation>
        <location evidence="2">Cell membrane</location>
        <topology evidence="2">Multi-pass membrane protein</topology>
    </subcellularLocation>
</comment>
<evidence type="ECO:0000256" key="6">
    <source>
        <dbReference type="ARBA" id="ARBA00022679"/>
    </source>
</evidence>
<name>A0ABW8I7Y9_9BACI</name>
<dbReference type="GO" id="GO:0005524">
    <property type="term" value="F:ATP binding"/>
    <property type="evidence" value="ECO:0007669"/>
    <property type="project" value="UniProtKB-KW"/>
</dbReference>
<dbReference type="Gene3D" id="3.30.450.20">
    <property type="entry name" value="PAS domain"/>
    <property type="match status" value="2"/>
</dbReference>
<sequence>MDKHERSIYFFIVILPAILAIIGCYHFLADRANEQQREKLEWVATIHRNQMDQFINETKVGMDILAVTIEEELQSLDKAAAAQKVQVTLKKMAGKDPRYGGIYILDFEGSLLSGTNDLLKQYNLRNKPYIKDALLTKDTAVSDEVETLSNNQPVIAIAAPVMKDEHVEAILVSHIRLDYMKNIMRMLTPEYSISIENAKQIPIFSVNEKLAADEDEQAAKYPLAQLPWNLVISTNDSEQNSLLPLTAMFGAAIFMLLHILFLLVKYVMLKRQTKFERMQQEAQKLELIGTLAAGTAHEIRNPLTGIKGLVQLLNEKYDHPEDELYFTVIDKEINRINQIVSEFLILGKPTAQTMQTVDIREILFDLNPLIRSEANLYSIQYELTLPEQEIWVHINMDQMKQVLLNLTKNAFEAMRKEGQVNVIILMGEEHCHIAISDNGPGIKKEDLEFIFKPFFTSKEDGTGLGLVVCKRIIESFGGTIEIESEFGFGTVVNITLPLYSHQSAE</sequence>
<evidence type="ECO:0000256" key="2">
    <source>
        <dbReference type="ARBA" id="ARBA00004651"/>
    </source>
</evidence>
<evidence type="ECO:0000313" key="17">
    <source>
        <dbReference type="Proteomes" id="UP001619911"/>
    </source>
</evidence>
<dbReference type="Gene3D" id="3.30.565.10">
    <property type="entry name" value="Histidine kinase-like ATPase, C-terminal domain"/>
    <property type="match status" value="1"/>
</dbReference>
<evidence type="ECO:0000256" key="11">
    <source>
        <dbReference type="ARBA" id="ARBA00022989"/>
    </source>
</evidence>
<keyword evidence="4" id="KW-1003">Cell membrane</keyword>
<evidence type="ECO:0000256" key="8">
    <source>
        <dbReference type="ARBA" id="ARBA00022741"/>
    </source>
</evidence>
<evidence type="ECO:0000256" key="1">
    <source>
        <dbReference type="ARBA" id="ARBA00000085"/>
    </source>
</evidence>
<reference evidence="16 17" key="1">
    <citation type="submission" date="2023-07" db="EMBL/GenBank/DDBJ databases">
        <title>Bacillus lucianemedeirus sp. nov, a new species isolated from an immunobiological production facility.</title>
        <authorList>
            <person name="Costa L.V."/>
            <person name="Miranda R.V.S.L."/>
            <person name="Brandao M.L.L."/>
            <person name="Reis C.M.F."/>
            <person name="Frazao A.M."/>
            <person name="Cruz F.V."/>
            <person name="Baio P.V.P."/>
            <person name="Veras J.F.C."/>
            <person name="Ramos J.N."/>
            <person name="Vieira V."/>
        </authorList>
    </citation>
    <scope>NUCLEOTIDE SEQUENCE [LARGE SCALE GENOMIC DNA]</scope>
    <source>
        <strain evidence="16 17">B190/17</strain>
    </source>
</reference>
<comment type="caution">
    <text evidence="16">The sequence shown here is derived from an EMBL/GenBank/DDBJ whole genome shotgun (WGS) entry which is preliminary data.</text>
</comment>
<dbReference type="EC" id="2.7.13.3" evidence="3"/>
<evidence type="ECO:0000256" key="5">
    <source>
        <dbReference type="ARBA" id="ARBA00022553"/>
    </source>
</evidence>
<dbReference type="Pfam" id="PF02743">
    <property type="entry name" value="dCache_1"/>
    <property type="match status" value="1"/>
</dbReference>
<dbReference type="InterPro" id="IPR029151">
    <property type="entry name" value="Sensor-like_sf"/>
</dbReference>
<comment type="catalytic activity">
    <reaction evidence="1">
        <text>ATP + protein L-histidine = ADP + protein N-phospho-L-histidine.</text>
        <dbReference type="EC" id="2.7.13.3"/>
    </reaction>
</comment>